<gene>
    <name evidence="2" type="ORF">GCM10010994_31850</name>
</gene>
<evidence type="ECO:0000313" key="2">
    <source>
        <dbReference type="EMBL" id="GGC70956.1"/>
    </source>
</evidence>
<feature type="region of interest" description="Disordered" evidence="1">
    <location>
        <begin position="1"/>
        <end position="28"/>
    </location>
</feature>
<name>A0A916UFC4_9HYPH</name>
<protein>
    <submittedName>
        <fullName evidence="2">Uncharacterized protein</fullName>
    </submittedName>
</protein>
<sequence>MKFVSPYNDGGDPNASWVDGNPGTGTEGSIPRAAAFEHPLRELDSLIAYNNLVPSGADLQQVTKAVRAQWINYAGVATGTADAWVLTLPNPQPTAWSALTGVPIRWRAAYSNTGGCTVDLGFGIKTCRASSDRPLARGDIIGGGFYEGFFDGTYFVVLNTSTLPQAAYFPNGPLVAGLYFDRPASTWGGAQIPVSGSEFGGTWNSGTFTFTFTTPRPDASYFIEGEVEVARYVEAQELMSPIPSPSLWIPSIESIDTTDIASKSTASFTMTATSTSAVDGTTKRRRKYYYWLRVYGYS</sequence>
<dbReference type="Proteomes" id="UP000637002">
    <property type="component" value="Unassembled WGS sequence"/>
</dbReference>
<organism evidence="2 3">
    <name type="scientific">Chelatococcus reniformis</name>
    <dbReference type="NCBI Taxonomy" id="1494448"/>
    <lineage>
        <taxon>Bacteria</taxon>
        <taxon>Pseudomonadati</taxon>
        <taxon>Pseudomonadota</taxon>
        <taxon>Alphaproteobacteria</taxon>
        <taxon>Hyphomicrobiales</taxon>
        <taxon>Chelatococcaceae</taxon>
        <taxon>Chelatococcus</taxon>
    </lineage>
</organism>
<dbReference type="EMBL" id="BMGG01000005">
    <property type="protein sequence ID" value="GGC70956.1"/>
    <property type="molecule type" value="Genomic_DNA"/>
</dbReference>
<keyword evidence="3" id="KW-1185">Reference proteome</keyword>
<evidence type="ECO:0000256" key="1">
    <source>
        <dbReference type="SAM" id="MobiDB-lite"/>
    </source>
</evidence>
<evidence type="ECO:0000313" key="3">
    <source>
        <dbReference type="Proteomes" id="UP000637002"/>
    </source>
</evidence>
<comment type="caution">
    <text evidence="2">The sequence shown here is derived from an EMBL/GenBank/DDBJ whole genome shotgun (WGS) entry which is preliminary data.</text>
</comment>
<dbReference type="AlphaFoldDB" id="A0A916UFC4"/>
<reference evidence="2" key="1">
    <citation type="journal article" date="2014" name="Int. J. Syst. Evol. Microbiol.">
        <title>Complete genome sequence of Corynebacterium casei LMG S-19264T (=DSM 44701T), isolated from a smear-ripened cheese.</title>
        <authorList>
            <consortium name="US DOE Joint Genome Institute (JGI-PGF)"/>
            <person name="Walter F."/>
            <person name="Albersmeier A."/>
            <person name="Kalinowski J."/>
            <person name="Ruckert C."/>
        </authorList>
    </citation>
    <scope>NUCLEOTIDE SEQUENCE</scope>
    <source>
        <strain evidence="2">CGMCC 1.12919</strain>
    </source>
</reference>
<accession>A0A916UFC4</accession>
<proteinExistence type="predicted"/>
<reference evidence="2" key="2">
    <citation type="submission" date="2020-09" db="EMBL/GenBank/DDBJ databases">
        <authorList>
            <person name="Sun Q."/>
            <person name="Zhou Y."/>
        </authorList>
    </citation>
    <scope>NUCLEOTIDE SEQUENCE</scope>
    <source>
        <strain evidence="2">CGMCC 1.12919</strain>
    </source>
</reference>
<dbReference type="RefSeq" id="WP_188610153.1">
    <property type="nucleotide sequence ID" value="NZ_BMGG01000005.1"/>
</dbReference>